<proteinExistence type="predicted"/>
<protein>
    <submittedName>
        <fullName evidence="2">Uncharacterized protein</fullName>
    </submittedName>
</protein>
<reference evidence="2 3" key="1">
    <citation type="journal article" date="2016" name="Sci. Rep.">
        <title>The Dendrobium catenatum Lindl. genome sequence provides insights into polysaccharide synthase, floral development and adaptive evolution.</title>
        <authorList>
            <person name="Zhang G.Q."/>
            <person name="Xu Q."/>
            <person name="Bian C."/>
            <person name="Tsai W.C."/>
            <person name="Yeh C.M."/>
            <person name="Liu K.W."/>
            <person name="Yoshida K."/>
            <person name="Zhang L.S."/>
            <person name="Chang S.B."/>
            <person name="Chen F."/>
            <person name="Shi Y."/>
            <person name="Su Y.Y."/>
            <person name="Zhang Y.Q."/>
            <person name="Chen L.J."/>
            <person name="Yin Y."/>
            <person name="Lin M."/>
            <person name="Huang H."/>
            <person name="Deng H."/>
            <person name="Wang Z.W."/>
            <person name="Zhu S.L."/>
            <person name="Zhao X."/>
            <person name="Deng C."/>
            <person name="Niu S.C."/>
            <person name="Huang J."/>
            <person name="Wang M."/>
            <person name="Liu G.H."/>
            <person name="Yang H.J."/>
            <person name="Xiao X.J."/>
            <person name="Hsiao Y.Y."/>
            <person name="Wu W.L."/>
            <person name="Chen Y.Y."/>
            <person name="Mitsuda N."/>
            <person name="Ohme-Takagi M."/>
            <person name="Luo Y.B."/>
            <person name="Van de Peer Y."/>
            <person name="Liu Z.J."/>
        </authorList>
    </citation>
    <scope>NUCLEOTIDE SEQUENCE [LARGE SCALE GENOMIC DNA]</scope>
    <source>
        <tissue evidence="2">The whole plant</tissue>
    </source>
</reference>
<organism evidence="2 3">
    <name type="scientific">Dendrobium catenatum</name>
    <dbReference type="NCBI Taxonomy" id="906689"/>
    <lineage>
        <taxon>Eukaryota</taxon>
        <taxon>Viridiplantae</taxon>
        <taxon>Streptophyta</taxon>
        <taxon>Embryophyta</taxon>
        <taxon>Tracheophyta</taxon>
        <taxon>Spermatophyta</taxon>
        <taxon>Magnoliopsida</taxon>
        <taxon>Liliopsida</taxon>
        <taxon>Asparagales</taxon>
        <taxon>Orchidaceae</taxon>
        <taxon>Epidendroideae</taxon>
        <taxon>Malaxideae</taxon>
        <taxon>Dendrobiinae</taxon>
        <taxon>Dendrobium</taxon>
    </lineage>
</organism>
<reference evidence="2 3" key="2">
    <citation type="journal article" date="2017" name="Nature">
        <title>The Apostasia genome and the evolution of orchids.</title>
        <authorList>
            <person name="Zhang G.Q."/>
            <person name="Liu K.W."/>
            <person name="Li Z."/>
            <person name="Lohaus R."/>
            <person name="Hsiao Y.Y."/>
            <person name="Niu S.C."/>
            <person name="Wang J.Y."/>
            <person name="Lin Y.C."/>
            <person name="Xu Q."/>
            <person name="Chen L.J."/>
            <person name="Yoshida K."/>
            <person name="Fujiwara S."/>
            <person name="Wang Z.W."/>
            <person name="Zhang Y.Q."/>
            <person name="Mitsuda N."/>
            <person name="Wang M."/>
            <person name="Liu G.H."/>
            <person name="Pecoraro L."/>
            <person name="Huang H.X."/>
            <person name="Xiao X.J."/>
            <person name="Lin M."/>
            <person name="Wu X.Y."/>
            <person name="Wu W.L."/>
            <person name="Chen Y.Y."/>
            <person name="Chang S.B."/>
            <person name="Sakamoto S."/>
            <person name="Ohme-Takagi M."/>
            <person name="Yagi M."/>
            <person name="Zeng S.J."/>
            <person name="Shen C.Y."/>
            <person name="Yeh C.M."/>
            <person name="Luo Y.B."/>
            <person name="Tsai W.C."/>
            <person name="Van de Peer Y."/>
            <person name="Liu Z.J."/>
        </authorList>
    </citation>
    <scope>NUCLEOTIDE SEQUENCE [LARGE SCALE GENOMIC DNA]</scope>
    <source>
        <tissue evidence="2">The whole plant</tissue>
    </source>
</reference>
<name>A0A2I0WQE7_9ASPA</name>
<dbReference type="Proteomes" id="UP000233837">
    <property type="component" value="Unassembled WGS sequence"/>
</dbReference>
<dbReference type="EMBL" id="KZ502486">
    <property type="protein sequence ID" value="PKU77885.1"/>
    <property type="molecule type" value="Genomic_DNA"/>
</dbReference>
<feature type="region of interest" description="Disordered" evidence="1">
    <location>
        <begin position="43"/>
        <end position="71"/>
    </location>
</feature>
<keyword evidence="3" id="KW-1185">Reference proteome</keyword>
<dbReference type="AlphaFoldDB" id="A0A2I0WQE7"/>
<accession>A0A2I0WQE7</accession>
<sequence length="71" mass="7829">MFSPSRDGDLSNTPFNISTVAFFLNPRRSGPRKDGVPMTHFAKKLQRLGPIIDQPRKQKKEGGGDDSNASL</sequence>
<feature type="compositionally biased region" description="Basic and acidic residues" evidence="1">
    <location>
        <begin position="54"/>
        <end position="63"/>
    </location>
</feature>
<evidence type="ECO:0000313" key="2">
    <source>
        <dbReference type="EMBL" id="PKU77885.1"/>
    </source>
</evidence>
<evidence type="ECO:0000313" key="3">
    <source>
        <dbReference type="Proteomes" id="UP000233837"/>
    </source>
</evidence>
<gene>
    <name evidence="2" type="ORF">MA16_Dca005717</name>
</gene>
<evidence type="ECO:0000256" key="1">
    <source>
        <dbReference type="SAM" id="MobiDB-lite"/>
    </source>
</evidence>